<gene>
    <name evidence="2" type="ORF">FHL15_003946</name>
</gene>
<proteinExistence type="predicted"/>
<reference evidence="3" key="1">
    <citation type="submission" date="2019-06" db="EMBL/GenBank/DDBJ databases">
        <title>Draft genome sequence of the griseofulvin-producing fungus Xylaria cubensis strain G536.</title>
        <authorList>
            <person name="Mead M.E."/>
            <person name="Raja H.A."/>
            <person name="Steenwyk J.L."/>
            <person name="Knowles S.L."/>
            <person name="Oberlies N.H."/>
            <person name="Rokas A."/>
        </authorList>
    </citation>
    <scope>NUCLEOTIDE SEQUENCE [LARGE SCALE GENOMIC DNA]</scope>
    <source>
        <strain evidence="3">G536</strain>
    </source>
</reference>
<dbReference type="AlphaFoldDB" id="A0A553I4X3"/>
<name>A0A553I4X3_9PEZI</name>
<keyword evidence="3" id="KW-1185">Reference proteome</keyword>
<feature type="region of interest" description="Disordered" evidence="1">
    <location>
        <begin position="83"/>
        <end position="105"/>
    </location>
</feature>
<accession>A0A553I4X3</accession>
<comment type="caution">
    <text evidence="2">The sequence shown here is derived from an EMBL/GenBank/DDBJ whole genome shotgun (WGS) entry which is preliminary data.</text>
</comment>
<sequence>MTTIPRLEDLQSVITEILSTPSLSSYSRALTLIEEVVELVISSPKVLSDTDILLLRSCAFYRTRCEEAVTHLTKEASVREHMMYERASSNKPSSSKVDKAEQKNKRKGVLYKVDRGEHIAAALEALRLGEFLEEQERQSGKKVHFS</sequence>
<evidence type="ECO:0000313" key="3">
    <source>
        <dbReference type="Proteomes" id="UP000319160"/>
    </source>
</evidence>
<evidence type="ECO:0000313" key="2">
    <source>
        <dbReference type="EMBL" id="TRX95254.1"/>
    </source>
</evidence>
<evidence type="ECO:0000256" key="1">
    <source>
        <dbReference type="SAM" id="MobiDB-lite"/>
    </source>
</evidence>
<dbReference type="EMBL" id="VFLP01000017">
    <property type="protein sequence ID" value="TRX95254.1"/>
    <property type="molecule type" value="Genomic_DNA"/>
</dbReference>
<organism evidence="2 3">
    <name type="scientific">Xylaria flabelliformis</name>
    <dbReference type="NCBI Taxonomy" id="2512241"/>
    <lineage>
        <taxon>Eukaryota</taxon>
        <taxon>Fungi</taxon>
        <taxon>Dikarya</taxon>
        <taxon>Ascomycota</taxon>
        <taxon>Pezizomycotina</taxon>
        <taxon>Sordariomycetes</taxon>
        <taxon>Xylariomycetidae</taxon>
        <taxon>Xylariales</taxon>
        <taxon>Xylariaceae</taxon>
        <taxon>Xylaria</taxon>
    </lineage>
</organism>
<dbReference type="OrthoDB" id="4776732at2759"/>
<protein>
    <submittedName>
        <fullName evidence="2">Uncharacterized protein</fullName>
    </submittedName>
</protein>
<dbReference type="Proteomes" id="UP000319160">
    <property type="component" value="Unassembled WGS sequence"/>
</dbReference>